<dbReference type="PANTHER" id="PTHR10579:SF168">
    <property type="entry name" value="VWFA DOMAIN-CONTAINING PROTEIN"/>
    <property type="match status" value="1"/>
</dbReference>
<accession>A0AAD8SBX1</accession>
<dbReference type="Pfam" id="PF00092">
    <property type="entry name" value="VWA"/>
    <property type="match status" value="1"/>
</dbReference>
<dbReference type="PANTHER" id="PTHR10579">
    <property type="entry name" value="CALCIUM-ACTIVATED CHLORIDE CHANNEL REGULATOR"/>
    <property type="match status" value="1"/>
</dbReference>
<dbReference type="InterPro" id="IPR032838">
    <property type="entry name" value="Vwaint_dom"/>
</dbReference>
<name>A0AAD8SBX1_LOLMU</name>
<dbReference type="CDD" id="cd01466">
    <property type="entry name" value="vWA_C3HC4_type"/>
    <property type="match status" value="1"/>
</dbReference>
<dbReference type="SMART" id="SM00184">
    <property type="entry name" value="RING"/>
    <property type="match status" value="1"/>
</dbReference>
<dbReference type="PROSITE" id="PS50089">
    <property type="entry name" value="ZF_RING_2"/>
    <property type="match status" value="1"/>
</dbReference>
<dbReference type="GO" id="GO:0008270">
    <property type="term" value="F:zinc ion binding"/>
    <property type="evidence" value="ECO:0007669"/>
    <property type="project" value="UniProtKB-KW"/>
</dbReference>
<reference evidence="4" key="1">
    <citation type="submission" date="2023-07" db="EMBL/GenBank/DDBJ databases">
        <title>A chromosome-level genome assembly of Lolium multiflorum.</title>
        <authorList>
            <person name="Chen Y."/>
            <person name="Copetti D."/>
            <person name="Kolliker R."/>
            <person name="Studer B."/>
        </authorList>
    </citation>
    <scope>NUCLEOTIDE SEQUENCE</scope>
    <source>
        <strain evidence="4">02402/16</strain>
        <tissue evidence="4">Leaf</tissue>
    </source>
</reference>
<dbReference type="PROSITE" id="PS50234">
    <property type="entry name" value="VWFA"/>
    <property type="match status" value="1"/>
</dbReference>
<dbReference type="SUPFAM" id="SSF57850">
    <property type="entry name" value="RING/U-box"/>
    <property type="match status" value="1"/>
</dbReference>
<dbReference type="Gene3D" id="3.30.40.10">
    <property type="entry name" value="Zinc/RING finger domain, C3HC4 (zinc finger)"/>
    <property type="match status" value="1"/>
</dbReference>
<feature type="domain" description="VWFA" evidence="3">
    <location>
        <begin position="157"/>
        <end position="340"/>
    </location>
</feature>
<dbReference type="InterPro" id="IPR002035">
    <property type="entry name" value="VWF_A"/>
</dbReference>
<protein>
    <submittedName>
        <fullName evidence="4">Uncharacterized protein</fullName>
    </submittedName>
</protein>
<dbReference type="InterPro" id="IPR013083">
    <property type="entry name" value="Znf_RING/FYVE/PHD"/>
</dbReference>
<evidence type="ECO:0000313" key="4">
    <source>
        <dbReference type="EMBL" id="KAK1649371.1"/>
    </source>
</evidence>
<dbReference type="AlphaFoldDB" id="A0AAD8SBX1"/>
<dbReference type="Pfam" id="PF14624">
    <property type="entry name" value="Vwaint"/>
    <property type="match status" value="1"/>
</dbReference>
<keyword evidence="5" id="KW-1185">Reference proteome</keyword>
<proteinExistence type="predicted"/>
<dbReference type="EMBL" id="JAUUTY010000004">
    <property type="protein sequence ID" value="KAK1649371.1"/>
    <property type="molecule type" value="Genomic_DNA"/>
</dbReference>
<dbReference type="Gene3D" id="3.40.50.410">
    <property type="entry name" value="von Willebrand factor, type A domain"/>
    <property type="match status" value="1"/>
</dbReference>
<dbReference type="Proteomes" id="UP001231189">
    <property type="component" value="Unassembled WGS sequence"/>
</dbReference>
<organism evidence="4 5">
    <name type="scientific">Lolium multiflorum</name>
    <name type="common">Italian ryegrass</name>
    <name type="synonym">Lolium perenne subsp. multiflorum</name>
    <dbReference type="NCBI Taxonomy" id="4521"/>
    <lineage>
        <taxon>Eukaryota</taxon>
        <taxon>Viridiplantae</taxon>
        <taxon>Streptophyta</taxon>
        <taxon>Embryophyta</taxon>
        <taxon>Tracheophyta</taxon>
        <taxon>Spermatophyta</taxon>
        <taxon>Magnoliopsida</taxon>
        <taxon>Liliopsida</taxon>
        <taxon>Poales</taxon>
        <taxon>Poaceae</taxon>
        <taxon>BOP clade</taxon>
        <taxon>Pooideae</taxon>
        <taxon>Poodae</taxon>
        <taxon>Poeae</taxon>
        <taxon>Poeae Chloroplast Group 2 (Poeae type)</taxon>
        <taxon>Loliodinae</taxon>
        <taxon>Loliinae</taxon>
        <taxon>Lolium</taxon>
    </lineage>
</organism>
<keyword evidence="1" id="KW-0479">Metal-binding</keyword>
<evidence type="ECO:0000313" key="5">
    <source>
        <dbReference type="Proteomes" id="UP001231189"/>
    </source>
</evidence>
<dbReference type="InterPro" id="IPR051266">
    <property type="entry name" value="CLCR"/>
</dbReference>
<keyword evidence="1" id="KW-0863">Zinc-finger</keyword>
<dbReference type="SMART" id="SM00327">
    <property type="entry name" value="VWA"/>
    <property type="match status" value="1"/>
</dbReference>
<keyword evidence="1" id="KW-0862">Zinc</keyword>
<comment type="caution">
    <text evidence="4">The sequence shown here is derived from an EMBL/GenBank/DDBJ whole genome shotgun (WGS) entry which is preliminary data.</text>
</comment>
<dbReference type="SUPFAM" id="SSF53300">
    <property type="entry name" value="vWA-like"/>
    <property type="match status" value="1"/>
</dbReference>
<gene>
    <name evidence="4" type="ORF">QYE76_067176</name>
</gene>
<evidence type="ECO:0000259" key="3">
    <source>
        <dbReference type="PROSITE" id="PS50234"/>
    </source>
</evidence>
<evidence type="ECO:0000259" key="2">
    <source>
        <dbReference type="PROSITE" id="PS50089"/>
    </source>
</evidence>
<dbReference type="Pfam" id="PF13639">
    <property type="entry name" value="zf-RING_2"/>
    <property type="match status" value="1"/>
</dbReference>
<sequence length="625" mass="67547">MGNRWSLGSTSETESERCAICLGGLVRGHGARFTAECSHTFHLSCIAASVAQGNHDCPLCRARWSVLPAVNAPLPTLASATRYTSPPSIPDVLDGAYGDDEPVENTSGVAYRNGVVILKTHCEYAALARDASRDRFAVLVHAKAPAVAANAARAPLDLVTVLDVSGSMTGRKLALLKQAMGFVIDNLGSTDRLSVVSFSSGASRLIHLARMSDAGKASAKLAVQSLVAGAGTNIGEGLRVADRVLEDRRYKNTVASIILLSDGQDTYASPGAYMDLVPRSFGHTRGGAVPIHAFGFGTDHDAAAMHGISEATGGTFSFIENQAAIQDSFAQCIGGLLSVVVQEVRIAVTCCHPGVRVREVKSGCYDNRVDDDGRAASIHVGELYADEERRFLMLVDVPRAERTDDVTRLLKVSATYRDAAAGQAVDIVGEDAVVQRPVEVTHMEISMDVERERVRVAATEDIAAAREVADRGEHTEAARILESRLETVEQSAPGMAHDPTCDELMDELRDLGFRVADRREYQLSGRACLLSGMSSHTQQRASPMQLWTAPAASGWKSGSMTKECARKTQGYMTPTMEKLVMTSRELRQTTTAPMPKRKHVNVQQPAECQCELRKRQRRDQNNDRL</sequence>
<feature type="domain" description="RING-type" evidence="2">
    <location>
        <begin position="18"/>
        <end position="61"/>
    </location>
</feature>
<evidence type="ECO:0000256" key="1">
    <source>
        <dbReference type="PROSITE-ProRule" id="PRU00175"/>
    </source>
</evidence>
<dbReference type="InterPro" id="IPR036465">
    <property type="entry name" value="vWFA_dom_sf"/>
</dbReference>
<dbReference type="InterPro" id="IPR001841">
    <property type="entry name" value="Znf_RING"/>
</dbReference>